<dbReference type="Proteomes" id="UP000008553">
    <property type="component" value="Unassembled WGS sequence"/>
</dbReference>
<evidence type="ECO:0000313" key="2">
    <source>
        <dbReference type="Proteomes" id="UP000008553"/>
    </source>
</evidence>
<organism evidence="1 2">
    <name type="scientific">Plasmodium yoelii yoelii</name>
    <dbReference type="NCBI Taxonomy" id="73239"/>
    <lineage>
        <taxon>Eukaryota</taxon>
        <taxon>Sar</taxon>
        <taxon>Alveolata</taxon>
        <taxon>Apicomplexa</taxon>
        <taxon>Aconoidasida</taxon>
        <taxon>Haemosporida</taxon>
        <taxon>Plasmodiidae</taxon>
        <taxon>Plasmodium</taxon>
        <taxon>Plasmodium (Vinckeia)</taxon>
    </lineage>
</organism>
<accession>Q7RNX1</accession>
<dbReference type="NCBIfam" id="TIGR01590">
    <property type="entry name" value="yir-bir-cir_Pla"/>
    <property type="match status" value="1"/>
</dbReference>
<comment type="caution">
    <text evidence="1">The sequence shown here is derived from an EMBL/GenBank/DDBJ whole genome shotgun (WGS) entry which is preliminary data.</text>
</comment>
<keyword evidence="2" id="KW-1185">Reference proteome</keyword>
<gene>
    <name evidence="1" type="ORF">PY01692</name>
</gene>
<evidence type="ECO:0000313" key="1">
    <source>
        <dbReference type="EMBL" id="EAA21052.1"/>
    </source>
</evidence>
<dbReference type="EMBL" id="AABL01000456">
    <property type="protein sequence ID" value="EAA21052.1"/>
    <property type="molecule type" value="Genomic_DNA"/>
</dbReference>
<proteinExistence type="predicted"/>
<dbReference type="InParanoid" id="Q7RNX1"/>
<dbReference type="InterPro" id="IPR006477">
    <property type="entry name" value="Yir_bir_cir"/>
</dbReference>
<dbReference type="Pfam" id="PF06022">
    <property type="entry name" value="Cir_Bir_Yir"/>
    <property type="match status" value="1"/>
</dbReference>
<reference evidence="1 2" key="1">
    <citation type="journal article" date="2002" name="Nature">
        <title>Genome sequence and comparative analysis of the model rodent malaria parasite Plasmodium yoelii yoelii.</title>
        <authorList>
            <person name="Carlton J.M."/>
            <person name="Angiuoli S.V."/>
            <person name="Suh B.B."/>
            <person name="Kooij T.W."/>
            <person name="Pertea M."/>
            <person name="Silva J.C."/>
            <person name="Ermolaeva M.D."/>
            <person name="Allen J.E."/>
            <person name="Selengut J.D."/>
            <person name="Koo H.L."/>
            <person name="Peterson J.D."/>
            <person name="Pop M."/>
            <person name="Kosack D.S."/>
            <person name="Shumway M.F."/>
            <person name="Bidwell S.L."/>
            <person name="Shallom S.J."/>
            <person name="van Aken S.E."/>
            <person name="Riedmuller S.B."/>
            <person name="Feldblyum T.V."/>
            <person name="Cho J.K."/>
            <person name="Quackenbush J."/>
            <person name="Sedegah M."/>
            <person name="Shoaibi A."/>
            <person name="Cummings L.M."/>
            <person name="Florens L."/>
            <person name="Yates J.R."/>
            <person name="Raine J.D."/>
            <person name="Sinden R.E."/>
            <person name="Harris M.A."/>
            <person name="Cunningham D.A."/>
            <person name="Preiser P.R."/>
            <person name="Bergman L.W."/>
            <person name="Vaidya A.B."/>
            <person name="van Lin L.H."/>
            <person name="Janse C.J."/>
            <person name="Waters A.P."/>
            <person name="Smith H.O."/>
            <person name="White O.R."/>
            <person name="Salzberg S.L."/>
            <person name="Venter J.C."/>
            <person name="Fraser C.M."/>
            <person name="Hoffman S.L."/>
            <person name="Gardner M.J."/>
            <person name="Carucci D.J."/>
        </authorList>
    </citation>
    <scope>NUCLEOTIDE SEQUENCE [LARGE SCALE GENOMIC DNA]</scope>
    <source>
        <strain evidence="1 2">17XNL</strain>
    </source>
</reference>
<dbReference type="AlphaFoldDB" id="Q7RNX1"/>
<name>Q7RNX1_PLAYO</name>
<protein>
    <submittedName>
        <fullName evidence="1">Yir4 protein</fullName>
    </submittedName>
</protein>
<dbReference type="PaxDb" id="73239-Q7RNX1"/>
<feature type="non-terminal residue" evidence="1">
    <location>
        <position position="1"/>
    </location>
</feature>
<sequence>YLSFRRAIIKTDDINIYLFYVQTYFKFFRKCRILLSVKNSISDKLDKNQDYQFIIESNFNKYCTNGKCSNNLGKIDAGCLYLFDAFFESSSVFESVAKSNTNIVDYIMIWLSYMLNLKEQIGNETNLQYFYKTFINNDKYKKPITGVEKYYENYKDLIDKKKYFWDLDSNIISNFYKALILLCEMYTNFDEKSSFCSICSQNAKKFVNIYKEINQNNNITSDSSYNKILSILENDYNNFKKYCNTKGGKCEEYPTLPTIENTRSSGQFSEDTSSNSSITSKLFTVLSIFVFIIWISETSSKTKIKRKAKKYKEENESLIYDLKSSDYSRNSNNDLHMLRNCLLGSNFFIIVFI</sequence>